<organism evidence="4 5">
    <name type="scientific">Periophthalmus magnuspinnatus</name>
    <dbReference type="NCBI Taxonomy" id="409849"/>
    <lineage>
        <taxon>Eukaryota</taxon>
        <taxon>Metazoa</taxon>
        <taxon>Chordata</taxon>
        <taxon>Craniata</taxon>
        <taxon>Vertebrata</taxon>
        <taxon>Euteleostomi</taxon>
        <taxon>Actinopterygii</taxon>
        <taxon>Neopterygii</taxon>
        <taxon>Teleostei</taxon>
        <taxon>Neoteleostei</taxon>
        <taxon>Acanthomorphata</taxon>
        <taxon>Gobiaria</taxon>
        <taxon>Gobiiformes</taxon>
        <taxon>Gobioidei</taxon>
        <taxon>Gobiidae</taxon>
        <taxon>Oxudercinae</taxon>
        <taxon>Periophthalmus</taxon>
    </lineage>
</organism>
<keyword evidence="2" id="KW-0027">Amidation</keyword>
<accession>A0A3B3ZKJ6</accession>
<evidence type="ECO:0000256" key="1">
    <source>
        <dbReference type="ARBA" id="ARBA00007518"/>
    </source>
</evidence>
<dbReference type="AlphaFoldDB" id="A0A3B3ZKJ6"/>
<evidence type="ECO:0000313" key="4">
    <source>
        <dbReference type="Ensembl" id="ENSPMGP00000005075.1"/>
    </source>
</evidence>
<dbReference type="InterPro" id="IPR013055">
    <property type="entry name" value="Tachy_Neuro_lke_CS"/>
</dbReference>
<keyword evidence="5" id="KW-1185">Reference proteome</keyword>
<keyword evidence="3" id="KW-1133">Transmembrane helix</keyword>
<dbReference type="STRING" id="409849.ENSPMGP00000005075"/>
<evidence type="ECO:0000256" key="2">
    <source>
        <dbReference type="ARBA" id="ARBA00022815"/>
    </source>
</evidence>
<dbReference type="Ensembl" id="ENSPMGT00000005383.1">
    <property type="protein sequence ID" value="ENSPMGP00000005075.1"/>
    <property type="gene ID" value="ENSPMGG00000004277.1"/>
</dbReference>
<reference evidence="4" key="2">
    <citation type="submission" date="2025-09" db="UniProtKB">
        <authorList>
            <consortium name="Ensembl"/>
        </authorList>
    </citation>
    <scope>IDENTIFICATION</scope>
</reference>
<protein>
    <submittedName>
        <fullName evidence="4">Uncharacterized protein</fullName>
    </submittedName>
</protein>
<proteinExistence type="inferred from homology"/>
<reference evidence="4" key="1">
    <citation type="submission" date="2025-08" db="UniProtKB">
        <authorList>
            <consortium name="Ensembl"/>
        </authorList>
    </citation>
    <scope>IDENTIFICATION</scope>
</reference>
<dbReference type="PROSITE" id="PS00267">
    <property type="entry name" value="TACHYKININ"/>
    <property type="match status" value="1"/>
</dbReference>
<evidence type="ECO:0000256" key="3">
    <source>
        <dbReference type="SAM" id="Phobius"/>
    </source>
</evidence>
<sequence length="104" mass="12069">MDLWKIQLFLVTFLFIFVFNYILWWQDPSLDTGLTEAVDALMKRSKALHFYGLMGKRSGGVQILFFLTNKGEMFVGLMGRSISGNHFIDIQNIKCVNMNTRQLQ</sequence>
<keyword evidence="3" id="KW-0472">Membrane</keyword>
<dbReference type="Proteomes" id="UP000261520">
    <property type="component" value="Unplaced"/>
</dbReference>
<evidence type="ECO:0000313" key="5">
    <source>
        <dbReference type="Proteomes" id="UP000261520"/>
    </source>
</evidence>
<name>A0A3B3ZKJ6_9GOBI</name>
<comment type="similarity">
    <text evidence="1">Belongs to the tachykinin family.</text>
</comment>
<keyword evidence="3" id="KW-0812">Transmembrane</keyword>
<feature type="transmembrane region" description="Helical" evidence="3">
    <location>
        <begin position="6"/>
        <end position="24"/>
    </location>
</feature>